<evidence type="ECO:0000259" key="1">
    <source>
        <dbReference type="Pfam" id="PF13521"/>
    </source>
</evidence>
<dbReference type="SUPFAM" id="SSF52374">
    <property type="entry name" value="Nucleotidylyl transferase"/>
    <property type="match status" value="1"/>
</dbReference>
<accession>R4PVY2</accession>
<dbReference type="PANTHER" id="PTHR37512:SF1">
    <property type="entry name" value="NADR_TTD14 AAA DOMAIN-CONTAINING PROTEIN"/>
    <property type="match status" value="1"/>
</dbReference>
<dbReference type="Gene3D" id="3.40.50.620">
    <property type="entry name" value="HUPs"/>
    <property type="match status" value="1"/>
</dbReference>
<dbReference type="Proteomes" id="UP000013893">
    <property type="component" value="Chromosome"/>
</dbReference>
<dbReference type="EMBL" id="CP005957">
    <property type="protein sequence ID" value="AGL61907.1"/>
    <property type="molecule type" value="Genomic_DNA"/>
</dbReference>
<dbReference type="STRING" id="1332188.L336_0198"/>
<reference evidence="2 3" key="1">
    <citation type="journal article" date="2013" name="Nat. Biotechnol.">
        <title>Genome sequences of rare, uncultured bacteria obtained by differential coverage binning of multiple metagenomes.</title>
        <authorList>
            <person name="Albertsen M."/>
            <person name="Hugenholtz P."/>
            <person name="Skarshewski A."/>
            <person name="Nielsen K.L."/>
            <person name="Tyson G.W."/>
            <person name="Nielsen P.H."/>
        </authorList>
    </citation>
    <scope>NUCLEOTIDE SEQUENCE [LARGE SCALE GENOMIC DNA]</scope>
    <source>
        <strain evidence="2">TM71</strain>
    </source>
</reference>
<dbReference type="InterPro" id="IPR014729">
    <property type="entry name" value="Rossmann-like_a/b/a_fold"/>
</dbReference>
<organism evidence="2 3">
    <name type="scientific">Candidatus Saccharimonas aalborgensis</name>
    <dbReference type="NCBI Taxonomy" id="1332188"/>
    <lineage>
        <taxon>Bacteria</taxon>
        <taxon>Candidatus Saccharimonadota</taxon>
        <taxon>Candidatus Saccharimonadia</taxon>
        <taxon>Candidatus Saccharimonadales</taxon>
        <taxon>Candidatus Saccharimonadaceae</taxon>
        <taxon>Candidatus Saccharimonas</taxon>
    </lineage>
</organism>
<dbReference type="InterPro" id="IPR038727">
    <property type="entry name" value="NadR/Ttd14_AAA_dom"/>
</dbReference>
<dbReference type="InterPro" id="IPR004821">
    <property type="entry name" value="Cyt_trans-like"/>
</dbReference>
<dbReference type="PANTHER" id="PTHR37512">
    <property type="entry name" value="TRIFUNCTIONAL NAD BIOSYNTHESIS/REGULATOR PROTEIN NADR"/>
    <property type="match status" value="1"/>
</dbReference>
<proteinExistence type="predicted"/>
<dbReference type="InterPro" id="IPR027417">
    <property type="entry name" value="P-loop_NTPase"/>
</dbReference>
<dbReference type="OrthoDB" id="9802794at2"/>
<dbReference type="HOGENOM" id="CLU_052648_0_0_0"/>
<keyword evidence="3" id="KW-1185">Reference proteome</keyword>
<feature type="domain" description="NadR/Ttd14 AAA" evidence="1">
    <location>
        <begin position="147"/>
        <end position="304"/>
    </location>
</feature>
<dbReference type="GO" id="GO:0003824">
    <property type="term" value="F:catalytic activity"/>
    <property type="evidence" value="ECO:0007669"/>
    <property type="project" value="InterPro"/>
</dbReference>
<protein>
    <recommendedName>
        <fullName evidence="1">NadR/Ttd14 AAA domain-containing protein</fullName>
    </recommendedName>
</protein>
<dbReference type="AlphaFoldDB" id="R4PVY2"/>
<dbReference type="Pfam" id="PF13521">
    <property type="entry name" value="AAA_28"/>
    <property type="match status" value="1"/>
</dbReference>
<gene>
    <name evidence="2" type="ORF">L336_0198</name>
</gene>
<dbReference type="Gene3D" id="3.40.50.300">
    <property type="entry name" value="P-loop containing nucleotide triphosphate hydrolases"/>
    <property type="match status" value="1"/>
</dbReference>
<dbReference type="InterPro" id="IPR052735">
    <property type="entry name" value="NAD_biosynth-regulator"/>
</dbReference>
<name>R4PVY2_9BACT</name>
<dbReference type="RefSeq" id="WP_015641357.1">
    <property type="nucleotide sequence ID" value="NC_021219.1"/>
</dbReference>
<evidence type="ECO:0000313" key="2">
    <source>
        <dbReference type="EMBL" id="AGL61907.1"/>
    </source>
</evidence>
<dbReference type="KEGG" id="saal:L336_0198"/>
<evidence type="ECO:0000313" key="3">
    <source>
        <dbReference type="Proteomes" id="UP000013893"/>
    </source>
</evidence>
<dbReference type="NCBIfam" id="TIGR00125">
    <property type="entry name" value="cyt_tran_rel"/>
    <property type="match status" value="1"/>
</dbReference>
<dbReference type="SUPFAM" id="SSF52540">
    <property type="entry name" value="P-loop containing nucleoside triphosphate hydrolases"/>
    <property type="match status" value="1"/>
</dbReference>
<sequence>MKGLVIGKFYPPHLGHNYLIDTALKNCESVDVLVVDNPAYHIAAEKRREWLQARHPTAHVTIIPDINNDDDSVAWAAHTMQFLGYKPDVVYSSEDYGDPWARYMGAQSIVVDKARTAVPISGTKVREDMLASWQYLSDETKAGLALRIVIVGAESTGTTTLSRDLAAALNAPWAPEIGRYYTESILTTDKAWCDDDFYRIGKLQQNYEAEMAKRSDGVVVCDTNAVATELWQRRYMGRTTKAMHAIAAQDKADLYIITGDEIPFVQDGIRDGEHIRHRMHQWFIGHIKKTGIPYIIVSGTRRQRLRKAHQVSKKMIREKKVIF</sequence>
<dbReference type="PATRIC" id="fig|1332188.3.peg.198"/>